<dbReference type="PANTHER" id="PTHR43792">
    <property type="entry name" value="GNAT FAMILY, PUTATIVE (AFU_ORTHOLOGUE AFUA_3G00765)-RELATED-RELATED"/>
    <property type="match status" value="1"/>
</dbReference>
<evidence type="ECO:0000313" key="2">
    <source>
        <dbReference type="EMBL" id="KST65440.1"/>
    </source>
</evidence>
<dbReference type="Proteomes" id="UP000053372">
    <property type="component" value="Unassembled WGS sequence"/>
</dbReference>
<keyword evidence="3" id="KW-1185">Reference proteome</keyword>
<comment type="caution">
    <text evidence="2">The sequence shown here is derived from an EMBL/GenBank/DDBJ whole genome shotgun (WGS) entry which is preliminary data.</text>
</comment>
<feature type="domain" description="N-acetyltransferase" evidence="1">
    <location>
        <begin position="24"/>
        <end position="186"/>
    </location>
</feature>
<name>A0A0V7ZLC0_9CYAN</name>
<dbReference type="Gene3D" id="3.40.630.30">
    <property type="match status" value="1"/>
</dbReference>
<dbReference type="InterPro" id="IPR051531">
    <property type="entry name" value="N-acetyltransferase"/>
</dbReference>
<organism evidence="2 3">
    <name type="scientific">Mastigocoleus testarum BC008</name>
    <dbReference type="NCBI Taxonomy" id="371196"/>
    <lineage>
        <taxon>Bacteria</taxon>
        <taxon>Bacillati</taxon>
        <taxon>Cyanobacteriota</taxon>
        <taxon>Cyanophyceae</taxon>
        <taxon>Nostocales</taxon>
        <taxon>Hapalosiphonaceae</taxon>
        <taxon>Mastigocoleus</taxon>
    </lineage>
</organism>
<dbReference type="Pfam" id="PF13302">
    <property type="entry name" value="Acetyltransf_3"/>
    <property type="match status" value="1"/>
</dbReference>
<dbReference type="AlphaFoldDB" id="A0A0V7ZLC0"/>
<reference evidence="2 3" key="1">
    <citation type="journal article" date="2015" name="Genome Announc.">
        <title>Draft Genome of the Euendolithic (true boring) Cyanobacterium Mastigocoleus testarum strain BC008.</title>
        <authorList>
            <person name="Guida B.S."/>
            <person name="Garcia-Pichel F."/>
        </authorList>
    </citation>
    <scope>NUCLEOTIDE SEQUENCE [LARGE SCALE GENOMIC DNA]</scope>
    <source>
        <strain evidence="2 3">BC008</strain>
    </source>
</reference>
<evidence type="ECO:0000259" key="1">
    <source>
        <dbReference type="PROSITE" id="PS51186"/>
    </source>
</evidence>
<dbReference type="InterPro" id="IPR016181">
    <property type="entry name" value="Acyl_CoA_acyltransferase"/>
</dbReference>
<dbReference type="SUPFAM" id="SSF55729">
    <property type="entry name" value="Acyl-CoA N-acyltransferases (Nat)"/>
    <property type="match status" value="1"/>
</dbReference>
<proteinExistence type="predicted"/>
<protein>
    <recommendedName>
        <fullName evidence="1">N-acetyltransferase domain-containing protein</fullName>
    </recommendedName>
</protein>
<dbReference type="RefSeq" id="WP_058184014.1">
    <property type="nucleotide sequence ID" value="NZ_LMTZ01000107.1"/>
</dbReference>
<dbReference type="PANTHER" id="PTHR43792:SF1">
    <property type="entry name" value="N-ACETYLTRANSFERASE DOMAIN-CONTAINING PROTEIN"/>
    <property type="match status" value="1"/>
</dbReference>
<dbReference type="EMBL" id="LMTZ01000107">
    <property type="protein sequence ID" value="KST65440.1"/>
    <property type="molecule type" value="Genomic_DNA"/>
</dbReference>
<dbReference type="PROSITE" id="PS51186">
    <property type="entry name" value="GNAT"/>
    <property type="match status" value="1"/>
</dbReference>
<gene>
    <name evidence="2" type="ORF">BC008_41645</name>
</gene>
<accession>A0A0V7ZLC0</accession>
<dbReference type="GO" id="GO:0016747">
    <property type="term" value="F:acyltransferase activity, transferring groups other than amino-acyl groups"/>
    <property type="evidence" value="ECO:0007669"/>
    <property type="project" value="InterPro"/>
</dbReference>
<dbReference type="OrthoDB" id="9799321at2"/>
<evidence type="ECO:0000313" key="3">
    <source>
        <dbReference type="Proteomes" id="UP000053372"/>
    </source>
</evidence>
<dbReference type="InterPro" id="IPR000182">
    <property type="entry name" value="GNAT_dom"/>
</dbReference>
<sequence>MTAFNFLVSQPPDLLSLVIESERLRLVPISEKFARDIFHEFNNEITRYMIPQPAQNIEETRQFINQSRASMKAGYNFQSAILSKETNEYLGNCGLHGHKNIKTPELGIWLKKSAHGNGYGKEAIGAVVNWAQKNIEIEYFIYPVDRRNIPSCKIPESLGSKIFSELPETSVSGDVLDWVIYKIFPV</sequence>